<dbReference type="Gene3D" id="3.20.20.370">
    <property type="entry name" value="Glycoside hydrolase/deacetylase"/>
    <property type="match status" value="1"/>
</dbReference>
<keyword evidence="1" id="KW-0732">Signal</keyword>
<name>I4B7W6_TURPD</name>
<evidence type="ECO:0000313" key="3">
    <source>
        <dbReference type="Proteomes" id="UP000006048"/>
    </source>
</evidence>
<dbReference type="HOGENOM" id="CLU_758497_0_0_12"/>
<dbReference type="GO" id="GO:0005975">
    <property type="term" value="P:carbohydrate metabolic process"/>
    <property type="evidence" value="ECO:0007669"/>
    <property type="project" value="InterPro"/>
</dbReference>
<dbReference type="SUPFAM" id="SSF88713">
    <property type="entry name" value="Glycoside hydrolase/deacetylase"/>
    <property type="match status" value="1"/>
</dbReference>
<keyword evidence="3" id="KW-1185">Reference proteome</keyword>
<dbReference type="KEGG" id="tpx:Turpa_2734"/>
<organism evidence="2 3">
    <name type="scientific">Turneriella parva (strain ATCC BAA-1111 / DSM 21527 / NCTC 11395 / H)</name>
    <name type="common">Leptospira parva</name>
    <dbReference type="NCBI Taxonomy" id="869212"/>
    <lineage>
        <taxon>Bacteria</taxon>
        <taxon>Pseudomonadati</taxon>
        <taxon>Spirochaetota</taxon>
        <taxon>Spirochaetia</taxon>
        <taxon>Leptospirales</taxon>
        <taxon>Leptospiraceae</taxon>
        <taxon>Turneriella</taxon>
    </lineage>
</organism>
<dbReference type="Proteomes" id="UP000006048">
    <property type="component" value="Chromosome"/>
</dbReference>
<gene>
    <name evidence="2" type="ordered locus">Turpa_2734</name>
</gene>
<reference evidence="2 3" key="1">
    <citation type="submission" date="2012-06" db="EMBL/GenBank/DDBJ databases">
        <title>The complete chromosome of genome of Turneriella parva DSM 21527.</title>
        <authorList>
            <consortium name="US DOE Joint Genome Institute (JGI-PGF)"/>
            <person name="Lucas S."/>
            <person name="Han J."/>
            <person name="Lapidus A."/>
            <person name="Bruce D."/>
            <person name="Goodwin L."/>
            <person name="Pitluck S."/>
            <person name="Peters L."/>
            <person name="Kyrpides N."/>
            <person name="Mavromatis K."/>
            <person name="Ivanova N."/>
            <person name="Mikhailova N."/>
            <person name="Chertkov O."/>
            <person name="Detter J.C."/>
            <person name="Tapia R."/>
            <person name="Han C."/>
            <person name="Land M."/>
            <person name="Hauser L."/>
            <person name="Markowitz V."/>
            <person name="Cheng J.-F."/>
            <person name="Hugenholtz P."/>
            <person name="Woyke T."/>
            <person name="Wu D."/>
            <person name="Gronow S."/>
            <person name="Wellnitz S."/>
            <person name="Brambilla E."/>
            <person name="Klenk H.-P."/>
            <person name="Eisen J.A."/>
        </authorList>
    </citation>
    <scope>NUCLEOTIDE SEQUENCE [LARGE SCALE GENOMIC DNA]</scope>
    <source>
        <strain evidence="3">ATCC BAA-1111 / DSM 21527 / NCTC 11395 / H</strain>
    </source>
</reference>
<dbReference type="InterPro" id="IPR006837">
    <property type="entry name" value="Divergent_DAC"/>
</dbReference>
<dbReference type="STRING" id="869212.Turpa_2734"/>
<feature type="signal peptide" evidence="1">
    <location>
        <begin position="1"/>
        <end position="30"/>
    </location>
</feature>
<proteinExistence type="predicted"/>
<accession>I4B7W6</accession>
<evidence type="ECO:0000313" key="2">
    <source>
        <dbReference type="EMBL" id="AFM13373.1"/>
    </source>
</evidence>
<sequence>MTRITFYPMKTINKRHPFCFLAAAAMLAIAPVDSPLGAETARLQEAITETVADLEALWAEEACETVIVKKKGHPLATVACSGNFDRAQRAKFLDVLFKHAFVLQTESYRLRPQHGMYLYKTLFGRRVVYFKLFVRNANDLWPRNPVVGHQVALYIQNLRSLSDLVKWRTLGVPLSFGVTLGRSDTAAISEKLKEYREEVYLAVPLEDENIEVADGSLLTISDALTPEKLDEYLKDIDEEGVQGISPLYCSRFCKNVPALRALFAAMKEKNGERELTLIDADAHTESSFYQTARIMNFRTFRAYVTSPDKGNFCQALDAFLAEQKGSASRIMAVDAADAEAFACVKNITRREAQSADFVKISQMSVTNPFR</sequence>
<dbReference type="Pfam" id="PF04748">
    <property type="entry name" value="Polysacc_deac_2"/>
    <property type="match status" value="1"/>
</dbReference>
<dbReference type="InterPro" id="IPR011330">
    <property type="entry name" value="Glyco_hydro/deAcase_b/a-brl"/>
</dbReference>
<protein>
    <submittedName>
        <fullName evidence="2">Uncharacterized protein</fullName>
    </submittedName>
</protein>
<evidence type="ECO:0000256" key="1">
    <source>
        <dbReference type="SAM" id="SignalP"/>
    </source>
</evidence>
<feature type="chain" id="PRO_5003686811" evidence="1">
    <location>
        <begin position="31"/>
        <end position="370"/>
    </location>
</feature>
<dbReference type="AlphaFoldDB" id="I4B7W6"/>
<dbReference type="EMBL" id="CP002959">
    <property type="protein sequence ID" value="AFM13373.1"/>
    <property type="molecule type" value="Genomic_DNA"/>
</dbReference>